<evidence type="ECO:0000259" key="1">
    <source>
        <dbReference type="Pfam" id="PF08241"/>
    </source>
</evidence>
<dbReference type="AlphaFoldDB" id="A0A914CCE3"/>
<dbReference type="InterPro" id="IPR013216">
    <property type="entry name" value="Methyltransf_11"/>
</dbReference>
<evidence type="ECO:0000313" key="3">
    <source>
        <dbReference type="WBParaSite" id="ACRNAN_Path_746.g2833.t1"/>
    </source>
</evidence>
<dbReference type="WBParaSite" id="ACRNAN_Path_746.g2833.t1">
    <property type="protein sequence ID" value="ACRNAN_Path_746.g2833.t1"/>
    <property type="gene ID" value="ACRNAN_Path_746.g2833"/>
</dbReference>
<proteinExistence type="predicted"/>
<protein>
    <submittedName>
        <fullName evidence="3">Methyltransferase domain-containing protein</fullName>
    </submittedName>
</protein>
<dbReference type="InterPro" id="IPR029063">
    <property type="entry name" value="SAM-dependent_MTases_sf"/>
</dbReference>
<feature type="domain" description="Methyltransferase type 11" evidence="1">
    <location>
        <begin position="62"/>
        <end position="157"/>
    </location>
</feature>
<sequence length="215" mass="24923">MPEQTDTDVVTKAFFQDENQQTNFYNEWAKKYEEDTSREGYNGPESTLEFCLKWLKPSDRIIDIGAGTGQLGYLLHQHGYNNIDAHDGSEEMLKLAKGKGVYTNFYCEFLEPEIESSFPRDFYDGMIIVGSFGPCHLNPDHVPELLRAVKKGGRIIIGTRKQWLTYPGDQYKWNYALEQDFNKFEEEGKWLLLEKKFKSSYGTGVEGAYFIYEKI</sequence>
<keyword evidence="2" id="KW-1185">Reference proteome</keyword>
<dbReference type="Gene3D" id="3.40.50.150">
    <property type="entry name" value="Vaccinia Virus protein VP39"/>
    <property type="match status" value="1"/>
</dbReference>
<reference evidence="3" key="1">
    <citation type="submission" date="2022-11" db="UniProtKB">
        <authorList>
            <consortium name="WormBaseParasite"/>
        </authorList>
    </citation>
    <scope>IDENTIFICATION</scope>
</reference>
<dbReference type="SUPFAM" id="SSF53335">
    <property type="entry name" value="S-adenosyl-L-methionine-dependent methyltransferases"/>
    <property type="match status" value="1"/>
</dbReference>
<dbReference type="Proteomes" id="UP000887540">
    <property type="component" value="Unplaced"/>
</dbReference>
<dbReference type="CDD" id="cd02440">
    <property type="entry name" value="AdoMet_MTases"/>
    <property type="match status" value="1"/>
</dbReference>
<name>A0A914CCE3_9BILA</name>
<dbReference type="GO" id="GO:0008757">
    <property type="term" value="F:S-adenosylmethionine-dependent methyltransferase activity"/>
    <property type="evidence" value="ECO:0007669"/>
    <property type="project" value="InterPro"/>
</dbReference>
<evidence type="ECO:0000313" key="2">
    <source>
        <dbReference type="Proteomes" id="UP000887540"/>
    </source>
</evidence>
<organism evidence="2 3">
    <name type="scientific">Acrobeloides nanus</name>
    <dbReference type="NCBI Taxonomy" id="290746"/>
    <lineage>
        <taxon>Eukaryota</taxon>
        <taxon>Metazoa</taxon>
        <taxon>Ecdysozoa</taxon>
        <taxon>Nematoda</taxon>
        <taxon>Chromadorea</taxon>
        <taxon>Rhabditida</taxon>
        <taxon>Tylenchina</taxon>
        <taxon>Cephalobomorpha</taxon>
        <taxon>Cephaloboidea</taxon>
        <taxon>Cephalobidae</taxon>
        <taxon>Acrobeloides</taxon>
    </lineage>
</organism>
<accession>A0A914CCE3</accession>
<dbReference type="Pfam" id="PF08241">
    <property type="entry name" value="Methyltransf_11"/>
    <property type="match status" value="1"/>
</dbReference>